<protein>
    <submittedName>
        <fullName evidence="1">Uncharacterized protein</fullName>
    </submittedName>
</protein>
<name>A0A2H5XBL2_9BACT</name>
<organism evidence="1 2">
    <name type="scientific">Candidatus Fervidibacter japonicus</name>
    <dbReference type="NCBI Taxonomy" id="2035412"/>
    <lineage>
        <taxon>Bacteria</taxon>
        <taxon>Candidatus Fervidibacterota</taxon>
        <taxon>Candidatus Fervidibacter</taxon>
    </lineage>
</organism>
<evidence type="ECO:0000313" key="1">
    <source>
        <dbReference type="EMBL" id="GBC98578.1"/>
    </source>
</evidence>
<dbReference type="EMBL" id="BEHT01000012">
    <property type="protein sequence ID" value="GBC98578.1"/>
    <property type="molecule type" value="Genomic_DNA"/>
</dbReference>
<dbReference type="Proteomes" id="UP000236173">
    <property type="component" value="Unassembled WGS sequence"/>
</dbReference>
<sequence length="163" mass="17532">MEEQTPSEALTLTDEEQELVQAELAALLPALSGERRSAYQALADAVEQKAVSPDLLPLLEGLVKLALETGRARRLYRAEGERILTDLFRKTPSGKELSRSLHEVNKALAVLEGQPLRGVRVAMRTLGHFTVTIETDTAVVTFAVRPDAVTVDSVSVGGEAGLG</sequence>
<evidence type="ECO:0000313" key="2">
    <source>
        <dbReference type="Proteomes" id="UP000236173"/>
    </source>
</evidence>
<dbReference type="AlphaFoldDB" id="A0A2H5XBL2"/>
<reference evidence="2" key="1">
    <citation type="submission" date="2017-09" db="EMBL/GenBank/DDBJ databases">
        <title>Metaegenomics of thermophilic ammonia-oxidizing enrichment culture.</title>
        <authorList>
            <person name="Kato S."/>
            <person name="Suzuki K."/>
        </authorList>
    </citation>
    <scope>NUCLEOTIDE SEQUENCE [LARGE SCALE GENOMIC DNA]</scope>
</reference>
<comment type="caution">
    <text evidence="1">The sequence shown here is derived from an EMBL/GenBank/DDBJ whole genome shotgun (WGS) entry which is preliminary data.</text>
</comment>
<gene>
    <name evidence="1" type="ORF">HRbin17_01091</name>
</gene>
<accession>A0A2H5XBL2</accession>
<proteinExistence type="predicted"/>